<sequence>METFPVGEINTAIDVVRGGRARYRAVVTFEDTSGQARETPAP</sequence>
<organism evidence="1 2">
    <name type="scientific">Saccharothrix xinjiangensis</name>
    <dbReference type="NCBI Taxonomy" id="204798"/>
    <lineage>
        <taxon>Bacteria</taxon>
        <taxon>Bacillati</taxon>
        <taxon>Actinomycetota</taxon>
        <taxon>Actinomycetes</taxon>
        <taxon>Pseudonocardiales</taxon>
        <taxon>Pseudonocardiaceae</taxon>
        <taxon>Saccharothrix</taxon>
    </lineage>
</organism>
<comment type="caution">
    <text evidence="1">The sequence shown here is derived from an EMBL/GenBank/DDBJ whole genome shotgun (WGS) entry which is preliminary data.</text>
</comment>
<dbReference type="Proteomes" id="UP001595833">
    <property type="component" value="Unassembled WGS sequence"/>
</dbReference>
<dbReference type="EMBL" id="JBHSJB010000033">
    <property type="protein sequence ID" value="MFC5058581.1"/>
    <property type="molecule type" value="Genomic_DNA"/>
</dbReference>
<proteinExistence type="predicted"/>
<gene>
    <name evidence="1" type="ORF">ACFPFM_33125</name>
</gene>
<name>A0ABV9Y9D7_9PSEU</name>
<accession>A0ABV9Y9D7</accession>
<reference evidence="2" key="1">
    <citation type="journal article" date="2019" name="Int. J. Syst. Evol. Microbiol.">
        <title>The Global Catalogue of Microorganisms (GCM) 10K type strain sequencing project: providing services to taxonomists for standard genome sequencing and annotation.</title>
        <authorList>
            <consortium name="The Broad Institute Genomics Platform"/>
            <consortium name="The Broad Institute Genome Sequencing Center for Infectious Disease"/>
            <person name="Wu L."/>
            <person name="Ma J."/>
        </authorList>
    </citation>
    <scope>NUCLEOTIDE SEQUENCE [LARGE SCALE GENOMIC DNA]</scope>
    <source>
        <strain evidence="2">KCTC 12848</strain>
    </source>
</reference>
<evidence type="ECO:0000313" key="2">
    <source>
        <dbReference type="Proteomes" id="UP001595833"/>
    </source>
</evidence>
<keyword evidence="2" id="KW-1185">Reference proteome</keyword>
<protein>
    <submittedName>
        <fullName evidence="1">Uncharacterized protein</fullName>
    </submittedName>
</protein>
<dbReference type="RefSeq" id="WP_344038888.1">
    <property type="nucleotide sequence ID" value="NZ_BAAAKE010000013.1"/>
</dbReference>
<evidence type="ECO:0000313" key="1">
    <source>
        <dbReference type="EMBL" id="MFC5058581.1"/>
    </source>
</evidence>